<dbReference type="OrthoDB" id="4989780at2"/>
<dbReference type="SUPFAM" id="SSF55486">
    <property type="entry name" value="Metalloproteases ('zincins'), catalytic domain"/>
    <property type="match status" value="1"/>
</dbReference>
<dbReference type="AlphaFoldDB" id="A0A4Q2MB49"/>
<dbReference type="Proteomes" id="UP000581087">
    <property type="component" value="Unassembled WGS sequence"/>
</dbReference>
<dbReference type="Proteomes" id="UP000292686">
    <property type="component" value="Unassembled WGS sequence"/>
</dbReference>
<reference evidence="3 4" key="1">
    <citation type="submission" date="2019-01" db="EMBL/GenBank/DDBJ databases">
        <title>Agromyces.</title>
        <authorList>
            <person name="Li J."/>
        </authorList>
    </citation>
    <scope>NUCLEOTIDE SEQUENCE [LARGE SCALE GENOMIC DNA]</scope>
    <source>
        <strain evidence="3 4">DSM 23870</strain>
    </source>
</reference>
<evidence type="ECO:0000313" key="5">
    <source>
        <dbReference type="Proteomes" id="UP000581087"/>
    </source>
</evidence>
<feature type="compositionally biased region" description="Basic residues" evidence="1">
    <location>
        <begin position="16"/>
        <end position="25"/>
    </location>
</feature>
<proteinExistence type="predicted"/>
<dbReference type="EMBL" id="JACCBI010000001">
    <property type="protein sequence ID" value="NYD66655.1"/>
    <property type="molecule type" value="Genomic_DNA"/>
</dbReference>
<organism evidence="3 4">
    <name type="scientific">Agromyces atrinae</name>
    <dbReference type="NCBI Taxonomy" id="592376"/>
    <lineage>
        <taxon>Bacteria</taxon>
        <taxon>Bacillati</taxon>
        <taxon>Actinomycetota</taxon>
        <taxon>Actinomycetes</taxon>
        <taxon>Micrococcales</taxon>
        <taxon>Microbacteriaceae</taxon>
        <taxon>Agromyces</taxon>
    </lineage>
</organism>
<dbReference type="RefSeq" id="WP_129172895.1">
    <property type="nucleotide sequence ID" value="NZ_JACCBI010000001.1"/>
</dbReference>
<evidence type="ECO:0000313" key="2">
    <source>
        <dbReference type="EMBL" id="NYD66655.1"/>
    </source>
</evidence>
<evidence type="ECO:0000256" key="1">
    <source>
        <dbReference type="SAM" id="MobiDB-lite"/>
    </source>
</evidence>
<name>A0A4Q2MB49_9MICO</name>
<protein>
    <submittedName>
        <fullName evidence="3">Metallopeptidase family protein</fullName>
    </submittedName>
</protein>
<keyword evidence="4" id="KW-1185">Reference proteome</keyword>
<comment type="caution">
    <text evidence="3">The sequence shown here is derived from an EMBL/GenBank/DDBJ whole genome shotgun (WGS) entry which is preliminary data.</text>
</comment>
<evidence type="ECO:0000313" key="4">
    <source>
        <dbReference type="Proteomes" id="UP000292686"/>
    </source>
</evidence>
<evidence type="ECO:0000313" key="3">
    <source>
        <dbReference type="EMBL" id="RXZ87321.1"/>
    </source>
</evidence>
<accession>A0A4Q2MB49</accession>
<feature type="region of interest" description="Disordered" evidence="1">
    <location>
        <begin position="1"/>
        <end position="30"/>
    </location>
</feature>
<sequence>MPRSRRATPEPASPRRLARNRHGRGPRSSIVGPYLPMLRSRIDEFDVNVATTAGYLKGLWPDDLDGVSFEVAQAPDDALHGDHIDRWRVHHDTRRIVFFRLPIMRFSHTTEGDELRERMLVESCVYRAVAELLGKEPWELAPDRYRHW</sequence>
<dbReference type="CDD" id="cd12954">
    <property type="entry name" value="MMP_TTHA0227_like_1"/>
    <property type="match status" value="1"/>
</dbReference>
<reference evidence="2 5" key="2">
    <citation type="submission" date="2020-07" db="EMBL/GenBank/DDBJ databases">
        <title>Sequencing the genomes of 1000 actinobacteria strains.</title>
        <authorList>
            <person name="Klenk H.-P."/>
        </authorList>
    </citation>
    <scope>NUCLEOTIDE SEQUENCE [LARGE SCALE GENOMIC DNA]</scope>
    <source>
        <strain evidence="2 5">DSM 23870</strain>
    </source>
</reference>
<gene>
    <name evidence="2" type="ORF">BJ972_001174</name>
    <name evidence="3" type="ORF">ESP50_05215</name>
</gene>
<dbReference type="EMBL" id="SDPM01000002">
    <property type="protein sequence ID" value="RXZ87321.1"/>
    <property type="molecule type" value="Genomic_DNA"/>
</dbReference>